<feature type="region of interest" description="Disordered" evidence="1">
    <location>
        <begin position="241"/>
        <end position="272"/>
    </location>
</feature>
<feature type="region of interest" description="Disordered" evidence="1">
    <location>
        <begin position="93"/>
        <end position="138"/>
    </location>
</feature>
<dbReference type="EMBL" id="JAHBMH010000024">
    <property type="protein sequence ID" value="KAK1938625.1"/>
    <property type="molecule type" value="Genomic_DNA"/>
</dbReference>
<feature type="compositionally biased region" description="Low complexity" evidence="1">
    <location>
        <begin position="246"/>
        <end position="255"/>
    </location>
</feature>
<keyword evidence="3" id="KW-1185">Reference proteome</keyword>
<evidence type="ECO:0000256" key="1">
    <source>
        <dbReference type="SAM" id="MobiDB-lite"/>
    </source>
</evidence>
<feature type="compositionally biased region" description="Low complexity" evidence="1">
    <location>
        <begin position="108"/>
        <end position="123"/>
    </location>
</feature>
<comment type="caution">
    <text evidence="2">The sequence shown here is derived from an EMBL/GenBank/DDBJ whole genome shotgun (WGS) entry which is preliminary data.</text>
</comment>
<dbReference type="AlphaFoldDB" id="A0AAD9GHQ1"/>
<protein>
    <submittedName>
        <fullName evidence="2">Uncharacterized protein</fullName>
    </submittedName>
</protein>
<organism evidence="2 3">
    <name type="scientific">Babesia divergens</name>
    <dbReference type="NCBI Taxonomy" id="32595"/>
    <lineage>
        <taxon>Eukaryota</taxon>
        <taxon>Sar</taxon>
        <taxon>Alveolata</taxon>
        <taxon>Apicomplexa</taxon>
        <taxon>Aconoidasida</taxon>
        <taxon>Piroplasmida</taxon>
        <taxon>Babesiidae</taxon>
        <taxon>Babesia</taxon>
    </lineage>
</organism>
<reference evidence="2" key="2">
    <citation type="submission" date="2021-05" db="EMBL/GenBank/DDBJ databases">
        <authorList>
            <person name="Pain A."/>
        </authorList>
    </citation>
    <scope>NUCLEOTIDE SEQUENCE</scope>
    <source>
        <strain evidence="2">1802A</strain>
    </source>
</reference>
<sequence>MRSHMRGRFPHDNSPADGGVVGEILEDIECLQLDESDSDVYNDLNDDTFGDGADCAWDPTATFQEALQESTTRRTHRANRELVKCDIFELPEPKLLPQHHQRKPKPNHQPSNHGQSSHNSQHQKSIRQNDADEPANVDRSGLWESDLANYRRLGWYTLSPHFITLVSEGKASSHKRWAVSQRTLERHARCVERSDANMEKELFMNYQAFDQVLRIHLTQICKDPRLQTYSGRWNARHLGLKTGTNSTTEAAEATSPDQKSGLNPNRFGRTSAASVRHGRRLIHLNDLITKPREGPVRKERQLRETIEVGYEALYMLCDIEEEIEQCPMNHVAALDKMQKDREGRLNQLFVSLTTGSHSIEDIMGLNKGRKLLIKLGKKLSIETKLQLACCMIDCAPAFCRICEELENVFRDEPSLVGLIQQFESSYNLKPLVAFDREEEERHDEGYYQQQLLFNANSYTQCFLFIVESLTLAGNLLLLKSETGGRQTALQRCCAILLKYQQQGGAFAHLLSTRGGVVFMSILLDRICQVPMAVDKSTLDMVVHYTLEASEGVTCHDEEWKSLAATIMKLFQ</sequence>
<name>A0AAD9GHQ1_BABDI</name>
<gene>
    <name evidence="2" type="ORF">X943_002869</name>
</gene>
<proteinExistence type="predicted"/>
<reference evidence="2" key="1">
    <citation type="journal article" date="2014" name="Nucleic Acids Res.">
        <title>The evolutionary dynamics of variant antigen genes in Babesia reveal a history of genomic innovation underlying host-parasite interaction.</title>
        <authorList>
            <person name="Jackson A.P."/>
            <person name="Otto T.D."/>
            <person name="Darby A."/>
            <person name="Ramaprasad A."/>
            <person name="Xia D."/>
            <person name="Echaide I.E."/>
            <person name="Farber M."/>
            <person name="Gahlot S."/>
            <person name="Gamble J."/>
            <person name="Gupta D."/>
            <person name="Gupta Y."/>
            <person name="Jackson L."/>
            <person name="Malandrin L."/>
            <person name="Malas T.B."/>
            <person name="Moussa E."/>
            <person name="Nair M."/>
            <person name="Reid A.J."/>
            <person name="Sanders M."/>
            <person name="Sharma J."/>
            <person name="Tracey A."/>
            <person name="Quail M.A."/>
            <person name="Weir W."/>
            <person name="Wastling J.M."/>
            <person name="Hall N."/>
            <person name="Willadsen P."/>
            <person name="Lingelbach K."/>
            <person name="Shiels B."/>
            <person name="Tait A."/>
            <person name="Berriman M."/>
            <person name="Allred D.R."/>
            <person name="Pain A."/>
        </authorList>
    </citation>
    <scope>NUCLEOTIDE SEQUENCE</scope>
    <source>
        <strain evidence="2">1802A</strain>
    </source>
</reference>
<feature type="compositionally biased region" description="Basic residues" evidence="1">
    <location>
        <begin position="97"/>
        <end position="106"/>
    </location>
</feature>
<evidence type="ECO:0000313" key="3">
    <source>
        <dbReference type="Proteomes" id="UP001195914"/>
    </source>
</evidence>
<evidence type="ECO:0000313" key="2">
    <source>
        <dbReference type="EMBL" id="KAK1938625.1"/>
    </source>
</evidence>
<dbReference type="Proteomes" id="UP001195914">
    <property type="component" value="Unassembled WGS sequence"/>
</dbReference>
<accession>A0AAD9GHQ1</accession>